<dbReference type="EMBL" id="CP043909">
    <property type="protein sequence ID" value="QER41191.1"/>
    <property type="molecule type" value="Genomic_DNA"/>
</dbReference>
<keyword evidence="2 4" id="KW-0808">Transferase</keyword>
<keyword evidence="1" id="KW-0328">Glycosyltransferase</keyword>
<keyword evidence="5" id="KW-1185">Reference proteome</keyword>
<accession>A0A5P1UWD3</accession>
<dbReference type="InterPro" id="IPR001296">
    <property type="entry name" value="Glyco_trans_1"/>
</dbReference>
<evidence type="ECO:0000259" key="3">
    <source>
        <dbReference type="Pfam" id="PF00534"/>
    </source>
</evidence>
<dbReference type="PANTHER" id="PTHR12526:SF629">
    <property type="entry name" value="TEICHURONIC ACID BIOSYNTHESIS GLYCOSYLTRANSFERASE TUAH-RELATED"/>
    <property type="match status" value="1"/>
</dbReference>
<dbReference type="KEGG" id="asue:F2A31_15290"/>
<reference evidence="4 5" key="1">
    <citation type="submission" date="2019-09" db="EMBL/GenBank/DDBJ databases">
        <title>Acinetobacter sp. C16S1 isolated from saline soil.</title>
        <authorList>
            <person name="Xu L."/>
            <person name="Sun J.-Q."/>
        </authorList>
    </citation>
    <scope>NUCLEOTIDE SEQUENCE [LARGE SCALE GENOMIC DNA]</scope>
    <source>
        <strain evidence="4 5">C16S1</strain>
    </source>
</reference>
<evidence type="ECO:0000256" key="1">
    <source>
        <dbReference type="ARBA" id="ARBA00022676"/>
    </source>
</evidence>
<proteinExistence type="predicted"/>
<sequence length="372" mass="42136">MYDVVHLTTVHSRGDTRIFVKQCSSLAKYYKLALLVADGLGNENKNNIDIIDIGKYSGRFNRLYKGAKDIYERALMLDASVYHIHDPELIPIGVKLEKSGKKVIFDAHEDFPKQVLTKPYLPMFLKRIVGFFAIFGEKIYCSKLSGIIGATPYITTKFSRINNNVININNFPRIDELQTINNPRRKIGTVCYIGGISVERGILEILEALLLTKNKARLALAGKFYDAQLGVDIKKLIGWDRTEFLGFVGRKEITELLSTVQVGMVTLHPTPNYLDSLPVKLFEYMCAGIPVIASDFPLWQDIVIKNKCGLCVDPKSPQEIADAIDYLIENPTIADEMGRNGFRAIQNEFNWAIEEQKLLKFYESILNEDKTN</sequence>
<evidence type="ECO:0000313" key="4">
    <source>
        <dbReference type="EMBL" id="QER41191.1"/>
    </source>
</evidence>
<dbReference type="Proteomes" id="UP000325177">
    <property type="component" value="Chromosome"/>
</dbReference>
<dbReference type="SUPFAM" id="SSF53756">
    <property type="entry name" value="UDP-Glycosyltransferase/glycogen phosphorylase"/>
    <property type="match status" value="1"/>
</dbReference>
<organism evidence="4 5">
    <name type="scientific">Acinetobacter suaedae</name>
    <dbReference type="NCBI Taxonomy" id="2609668"/>
    <lineage>
        <taxon>Bacteria</taxon>
        <taxon>Pseudomonadati</taxon>
        <taxon>Pseudomonadota</taxon>
        <taxon>Gammaproteobacteria</taxon>
        <taxon>Moraxellales</taxon>
        <taxon>Moraxellaceae</taxon>
        <taxon>Acinetobacter</taxon>
    </lineage>
</organism>
<evidence type="ECO:0000256" key="2">
    <source>
        <dbReference type="ARBA" id="ARBA00022679"/>
    </source>
</evidence>
<feature type="domain" description="Glycosyl transferase family 1" evidence="3">
    <location>
        <begin position="185"/>
        <end position="341"/>
    </location>
</feature>
<gene>
    <name evidence="4" type="ORF">F2A31_15290</name>
</gene>
<name>A0A5P1UWD3_9GAMM</name>
<dbReference type="AlphaFoldDB" id="A0A5P1UWD3"/>
<protein>
    <submittedName>
        <fullName evidence="4">Glycosyltransferase family 4 protein</fullName>
    </submittedName>
</protein>
<dbReference type="PANTHER" id="PTHR12526">
    <property type="entry name" value="GLYCOSYLTRANSFERASE"/>
    <property type="match status" value="1"/>
</dbReference>
<dbReference type="GO" id="GO:1901135">
    <property type="term" value="P:carbohydrate derivative metabolic process"/>
    <property type="evidence" value="ECO:0007669"/>
    <property type="project" value="UniProtKB-ARBA"/>
</dbReference>
<dbReference type="Gene3D" id="3.40.50.2000">
    <property type="entry name" value="Glycogen Phosphorylase B"/>
    <property type="match status" value="2"/>
</dbReference>
<evidence type="ECO:0000313" key="5">
    <source>
        <dbReference type="Proteomes" id="UP000325177"/>
    </source>
</evidence>
<dbReference type="GO" id="GO:0016757">
    <property type="term" value="F:glycosyltransferase activity"/>
    <property type="evidence" value="ECO:0007669"/>
    <property type="project" value="UniProtKB-KW"/>
</dbReference>
<dbReference type="Pfam" id="PF00534">
    <property type="entry name" value="Glycos_transf_1"/>
    <property type="match status" value="1"/>
</dbReference>